<keyword evidence="11" id="KW-1185">Reference proteome</keyword>
<dbReference type="InterPro" id="IPR002523">
    <property type="entry name" value="MgTranspt_CorA/ZnTranspt_ZntB"/>
</dbReference>
<evidence type="ECO:0000256" key="6">
    <source>
        <dbReference type="ARBA" id="ARBA00022989"/>
    </source>
</evidence>
<dbReference type="InterPro" id="IPR045861">
    <property type="entry name" value="CorA_cytoplasmic_dom"/>
</dbReference>
<dbReference type="InterPro" id="IPR045863">
    <property type="entry name" value="CorA_TM1_TM2"/>
</dbReference>
<comment type="subcellular location">
    <subcellularLocation>
        <location evidence="1">Cell membrane</location>
        <topology evidence="1">Multi-pass membrane protein</topology>
    </subcellularLocation>
</comment>
<dbReference type="Pfam" id="PF01544">
    <property type="entry name" value="CorA"/>
    <property type="match status" value="1"/>
</dbReference>
<name>A0ABY9VIS1_9BACI</name>
<evidence type="ECO:0000313" key="10">
    <source>
        <dbReference type="EMBL" id="WNF23468.1"/>
    </source>
</evidence>
<evidence type="ECO:0000256" key="4">
    <source>
        <dbReference type="ARBA" id="ARBA00022475"/>
    </source>
</evidence>
<dbReference type="EMBL" id="CP134494">
    <property type="protein sequence ID" value="WNF23468.1"/>
    <property type="molecule type" value="Genomic_DNA"/>
</dbReference>
<evidence type="ECO:0000256" key="2">
    <source>
        <dbReference type="ARBA" id="ARBA00009765"/>
    </source>
</evidence>
<keyword evidence="8" id="KW-0175">Coiled coil</keyword>
<dbReference type="Proteomes" id="UP001303324">
    <property type="component" value="Chromosome"/>
</dbReference>
<proteinExistence type="inferred from homology"/>
<dbReference type="Gene3D" id="1.20.58.340">
    <property type="entry name" value="Magnesium transport protein CorA, transmembrane region"/>
    <property type="match status" value="2"/>
</dbReference>
<feature type="transmembrane region" description="Helical" evidence="9">
    <location>
        <begin position="253"/>
        <end position="273"/>
    </location>
</feature>
<keyword evidence="3" id="KW-0813">Transport</keyword>
<evidence type="ECO:0000256" key="1">
    <source>
        <dbReference type="ARBA" id="ARBA00004651"/>
    </source>
</evidence>
<accession>A0ABY9VIS1</accession>
<sequence length="317" mass="36907">MLIYSTKNKSVTKKDDISLPASREDIAWIHFHPSNAHQFEHFIKSLNIHPLALKELQEFSDIPKIDVFKNEAIISLMAIQQDYTRVKITVLIGHNYVVSKVEKDLCLVNNLEQPFLENPQKMSHIGMILFHILDQTISQDLEMIDQIADEIQSLEKKVFKDPFENKIARSVYRWKATLHELRQTMEAQEDIMETISSEKFPFTNEESGFFIRNLNNNYARIINALDTFKESLNSIFNLQMTLKADHSNTIMKTLTLVSVIFLPMTFLAGLYGMNFEIIPELKWDYGYLYALVLMLVTGLSIALYFRKKGWWGSKEKE</sequence>
<reference evidence="10 11" key="1">
    <citation type="submission" date="2023-09" db="EMBL/GenBank/DDBJ databases">
        <title>Microbial mechanism of fulvic acid promoting antimony reduction mineralization in rice fields.</title>
        <authorList>
            <person name="Chen G."/>
            <person name="Lan J."/>
        </authorList>
    </citation>
    <scope>NUCLEOTIDE SEQUENCE [LARGE SCALE GENOMIC DNA]</scope>
    <source>
        <strain evidence="10 11">PS1</strain>
    </source>
</reference>
<keyword evidence="6 9" id="KW-1133">Transmembrane helix</keyword>
<evidence type="ECO:0000313" key="11">
    <source>
        <dbReference type="Proteomes" id="UP001303324"/>
    </source>
</evidence>
<feature type="coiled-coil region" evidence="8">
    <location>
        <begin position="137"/>
        <end position="231"/>
    </location>
</feature>
<comment type="similarity">
    <text evidence="2">Belongs to the CorA metal ion transporter (MIT) (TC 1.A.35) family.</text>
</comment>
<keyword evidence="7 9" id="KW-0472">Membrane</keyword>
<evidence type="ECO:0000256" key="7">
    <source>
        <dbReference type="ARBA" id="ARBA00023136"/>
    </source>
</evidence>
<keyword evidence="5 9" id="KW-0812">Transmembrane</keyword>
<dbReference type="PANTHER" id="PTHR46494:SF1">
    <property type="entry name" value="CORA FAMILY METAL ION TRANSPORTER (EUROFUNG)"/>
    <property type="match status" value="1"/>
</dbReference>
<gene>
    <name evidence="10" type="ORF">RH061_02850</name>
</gene>
<evidence type="ECO:0000256" key="3">
    <source>
        <dbReference type="ARBA" id="ARBA00022448"/>
    </source>
</evidence>
<dbReference type="SUPFAM" id="SSF144083">
    <property type="entry name" value="Magnesium transport protein CorA, transmembrane region"/>
    <property type="match status" value="1"/>
</dbReference>
<evidence type="ECO:0000256" key="5">
    <source>
        <dbReference type="ARBA" id="ARBA00022692"/>
    </source>
</evidence>
<evidence type="ECO:0000256" key="9">
    <source>
        <dbReference type="SAM" id="Phobius"/>
    </source>
</evidence>
<evidence type="ECO:0000256" key="8">
    <source>
        <dbReference type="SAM" id="Coils"/>
    </source>
</evidence>
<keyword evidence="4" id="KW-1003">Cell membrane</keyword>
<dbReference type="CDD" id="cd12822">
    <property type="entry name" value="TmCorA-like"/>
    <property type="match status" value="1"/>
</dbReference>
<dbReference type="RefSeq" id="WP_311073796.1">
    <property type="nucleotide sequence ID" value="NZ_CP134494.1"/>
</dbReference>
<dbReference type="SUPFAM" id="SSF143865">
    <property type="entry name" value="CorA soluble domain-like"/>
    <property type="match status" value="1"/>
</dbReference>
<dbReference type="Gene3D" id="3.30.460.20">
    <property type="entry name" value="CorA soluble domain-like"/>
    <property type="match status" value="1"/>
</dbReference>
<dbReference type="PANTHER" id="PTHR46494">
    <property type="entry name" value="CORA FAMILY METAL ION TRANSPORTER (EUROFUNG)"/>
    <property type="match status" value="1"/>
</dbReference>
<protein>
    <submittedName>
        <fullName evidence="10">Magnesium transporter CorA family protein</fullName>
    </submittedName>
</protein>
<organism evidence="10 11">
    <name type="scientific">Mesobacillus jeotgali</name>
    <dbReference type="NCBI Taxonomy" id="129985"/>
    <lineage>
        <taxon>Bacteria</taxon>
        <taxon>Bacillati</taxon>
        <taxon>Bacillota</taxon>
        <taxon>Bacilli</taxon>
        <taxon>Bacillales</taxon>
        <taxon>Bacillaceae</taxon>
        <taxon>Mesobacillus</taxon>
    </lineage>
</organism>
<feature type="transmembrane region" description="Helical" evidence="9">
    <location>
        <begin position="285"/>
        <end position="305"/>
    </location>
</feature>